<dbReference type="GO" id="GO:0020037">
    <property type="term" value="F:heme binding"/>
    <property type="evidence" value="ECO:0007669"/>
    <property type="project" value="InterPro"/>
</dbReference>
<comment type="catalytic activity">
    <reaction evidence="22">
        <text>2 nitric oxide + NADPH + 2 O2 = 2 nitrate + NADP(+) + H(+)</text>
        <dbReference type="Rhea" id="RHEA:19465"/>
        <dbReference type="ChEBI" id="CHEBI:15378"/>
        <dbReference type="ChEBI" id="CHEBI:15379"/>
        <dbReference type="ChEBI" id="CHEBI:16480"/>
        <dbReference type="ChEBI" id="CHEBI:17632"/>
        <dbReference type="ChEBI" id="CHEBI:57783"/>
        <dbReference type="ChEBI" id="CHEBI:58349"/>
        <dbReference type="EC" id="1.14.12.17"/>
    </reaction>
</comment>
<comment type="similarity">
    <text evidence="4">Belongs to the globin family. Two-domain flavohemoproteins subfamily.</text>
</comment>
<dbReference type="FunFam" id="1.10.490.10:FF:000003">
    <property type="entry name" value="Flavohemoprotein"/>
    <property type="match status" value="1"/>
</dbReference>
<comment type="similarity">
    <text evidence="3">In the C-terminal section; belongs to the flavoprotein pyridine nucleotide cytochrome reductase family.</text>
</comment>
<keyword evidence="13" id="KW-0521">NADP</keyword>
<comment type="catalytic activity">
    <reaction evidence="21">
        <text>2 nitric oxide + NADH + 2 O2 = 2 nitrate + NAD(+) + H(+)</text>
        <dbReference type="Rhea" id="RHEA:19469"/>
        <dbReference type="ChEBI" id="CHEBI:15378"/>
        <dbReference type="ChEBI" id="CHEBI:15379"/>
        <dbReference type="ChEBI" id="CHEBI:16480"/>
        <dbReference type="ChEBI" id="CHEBI:17632"/>
        <dbReference type="ChEBI" id="CHEBI:57540"/>
        <dbReference type="ChEBI" id="CHEBI:57945"/>
        <dbReference type="EC" id="1.14.12.17"/>
    </reaction>
</comment>
<dbReference type="GO" id="GO:0046872">
    <property type="term" value="F:metal ion binding"/>
    <property type="evidence" value="ECO:0007669"/>
    <property type="project" value="UniProtKB-KW"/>
</dbReference>
<evidence type="ECO:0000256" key="14">
    <source>
        <dbReference type="ARBA" id="ARBA00023002"/>
    </source>
</evidence>
<dbReference type="Gene3D" id="3.40.50.80">
    <property type="entry name" value="Nucleotide-binding domain of ferredoxin-NADP reductase (FNR) module"/>
    <property type="match status" value="1"/>
</dbReference>
<evidence type="ECO:0000256" key="15">
    <source>
        <dbReference type="ARBA" id="ARBA00023004"/>
    </source>
</evidence>
<evidence type="ECO:0000256" key="12">
    <source>
        <dbReference type="ARBA" id="ARBA00022827"/>
    </source>
</evidence>
<dbReference type="PROSITE" id="PS01033">
    <property type="entry name" value="GLOBIN"/>
    <property type="match status" value="1"/>
</dbReference>
<dbReference type="FunFam" id="3.40.50.80:FF:000010">
    <property type="entry name" value="Flavohemoprotein"/>
    <property type="match status" value="1"/>
</dbReference>
<evidence type="ECO:0000256" key="10">
    <source>
        <dbReference type="ARBA" id="ARBA00022630"/>
    </source>
</evidence>
<dbReference type="InterPro" id="IPR001433">
    <property type="entry name" value="OxRdtase_FAD/NAD-bd"/>
</dbReference>
<dbReference type="PROSITE" id="PS51384">
    <property type="entry name" value="FAD_FR"/>
    <property type="match status" value="1"/>
</dbReference>
<dbReference type="Gene3D" id="2.40.30.10">
    <property type="entry name" value="Translation factors"/>
    <property type="match status" value="1"/>
</dbReference>
<dbReference type="SUPFAM" id="SSF46458">
    <property type="entry name" value="Globin-like"/>
    <property type="match status" value="1"/>
</dbReference>
<dbReference type="InterPro" id="IPR009050">
    <property type="entry name" value="Globin-like_sf"/>
</dbReference>
<dbReference type="EC" id="1.14.12.17" evidence="5"/>
<dbReference type="PANTHER" id="PTHR43396:SF3">
    <property type="entry name" value="FLAVOHEMOPROTEIN"/>
    <property type="match status" value="1"/>
</dbReference>
<evidence type="ECO:0000256" key="1">
    <source>
        <dbReference type="ARBA" id="ARBA00001970"/>
    </source>
</evidence>
<dbReference type="InterPro" id="IPR001709">
    <property type="entry name" value="Flavoprot_Pyr_Nucl_cyt_Rdtase"/>
</dbReference>
<dbReference type="NCBIfam" id="NF009805">
    <property type="entry name" value="PRK13289.1"/>
    <property type="match status" value="1"/>
</dbReference>
<evidence type="ECO:0000256" key="21">
    <source>
        <dbReference type="ARBA" id="ARBA00048649"/>
    </source>
</evidence>
<dbReference type="FunFam" id="2.40.30.10:FF:000034">
    <property type="entry name" value="Flavohemoprotein"/>
    <property type="match status" value="1"/>
</dbReference>
<dbReference type="GO" id="GO:0008941">
    <property type="term" value="F:nitric oxide dioxygenase NAD(P)H activity"/>
    <property type="evidence" value="ECO:0007669"/>
    <property type="project" value="UniProtKB-EC"/>
</dbReference>
<dbReference type="SUPFAM" id="SSF63380">
    <property type="entry name" value="Riboflavin synthase domain-like"/>
    <property type="match status" value="1"/>
</dbReference>
<proteinExistence type="inferred from homology"/>
<protein>
    <recommendedName>
        <fullName evidence="6">Flavohemoprotein</fullName>
        <ecNumber evidence="5">1.14.12.17</ecNumber>
    </recommendedName>
    <alternativeName>
        <fullName evidence="19">Flavohemoglobin</fullName>
    </alternativeName>
    <alternativeName>
        <fullName evidence="18">Hemoglobin-like protein</fullName>
    </alternativeName>
    <alternativeName>
        <fullName evidence="20">Nitric oxide dioxygenase</fullName>
    </alternativeName>
</protein>
<evidence type="ECO:0000256" key="6">
    <source>
        <dbReference type="ARBA" id="ARBA00014637"/>
    </source>
</evidence>
<keyword evidence="23" id="KW-0813">Transport</keyword>
<evidence type="ECO:0000256" key="20">
    <source>
        <dbReference type="ARBA" id="ARBA00033187"/>
    </source>
</evidence>
<evidence type="ECO:0000256" key="18">
    <source>
        <dbReference type="ARBA" id="ARBA00030024"/>
    </source>
</evidence>
<evidence type="ECO:0000259" key="25">
    <source>
        <dbReference type="PROSITE" id="PS51384"/>
    </source>
</evidence>
<evidence type="ECO:0000256" key="5">
    <source>
        <dbReference type="ARBA" id="ARBA00012229"/>
    </source>
</evidence>
<dbReference type="OrthoDB" id="9801223at2"/>
<evidence type="ECO:0000256" key="22">
    <source>
        <dbReference type="ARBA" id="ARBA00049433"/>
    </source>
</evidence>
<evidence type="ECO:0000256" key="11">
    <source>
        <dbReference type="ARBA" id="ARBA00022723"/>
    </source>
</evidence>
<dbReference type="GO" id="GO:0071500">
    <property type="term" value="P:cellular response to nitrosative stress"/>
    <property type="evidence" value="ECO:0007669"/>
    <property type="project" value="TreeGrafter"/>
</dbReference>
<dbReference type="Pfam" id="PF00175">
    <property type="entry name" value="NAD_binding_1"/>
    <property type="match status" value="1"/>
</dbReference>
<keyword evidence="12" id="KW-0274">FAD</keyword>
<evidence type="ECO:0000256" key="16">
    <source>
        <dbReference type="ARBA" id="ARBA00023027"/>
    </source>
</evidence>
<comment type="function">
    <text evidence="17">Is involved in NO detoxification in an aerobic process, termed nitric oxide dioxygenase (NOD) reaction that utilizes O(2) and NAD(P)H to convert NO to nitrate, which protects the bacterium from various noxious nitrogen compounds. Therefore, plays a central role in the inducible response to nitrosative stress.</text>
</comment>
<dbReference type="GO" id="GO:0019825">
    <property type="term" value="F:oxygen binding"/>
    <property type="evidence" value="ECO:0007669"/>
    <property type="project" value="InterPro"/>
</dbReference>
<dbReference type="InterPro" id="IPR017927">
    <property type="entry name" value="FAD-bd_FR_type"/>
</dbReference>
<comment type="cofactor">
    <cofactor evidence="2">
        <name>FAD</name>
        <dbReference type="ChEBI" id="CHEBI:57692"/>
    </cofactor>
</comment>
<dbReference type="PRINTS" id="PR00371">
    <property type="entry name" value="FPNCR"/>
</dbReference>
<evidence type="ECO:0000256" key="4">
    <source>
        <dbReference type="ARBA" id="ARBA00008414"/>
    </source>
</evidence>
<evidence type="ECO:0000313" key="27">
    <source>
        <dbReference type="Proteomes" id="UP000196027"/>
    </source>
</evidence>
<evidence type="ECO:0000259" key="24">
    <source>
        <dbReference type="PROSITE" id="PS01033"/>
    </source>
</evidence>
<sequence>MLSNSQISVVKATIPLLEDASDQLTTHFYQRMFKHNPELMNVFNMSNQRSGRQSVALFNALAAYARFIDDLPRLKSAVERIAQKHTSFDIRPQQYDIVGHHLIETLRELAGPAFTEEVESAWTAAYRQLAGVFIDREGGLYHERANAVGGWEGPRAFHLIEKRAESDLVTSFVFEPEDGGSVLDFKPGQYLGIRVQPLQHEFKAIRQYSISGRCNGKSYQISVKREGHDFPGVVSHYLHDILKVGDSVELFAPAGDFYFVDREAPVVLISAGVGITPMQAILEHLASVQYSHPVHYLHACEHASQHSFRNRVAVLQECLTFYAHTWYRNTESEETGTLRGLMDLAAVAQLPIAHGDFYLCGPVAFMQFIKTQLLNFGVEEHRIHYEVFGPHEAF</sequence>
<comment type="cofactor">
    <cofactor evidence="1">
        <name>heme b</name>
        <dbReference type="ChEBI" id="CHEBI:60344"/>
    </cofactor>
</comment>
<reference evidence="26 27" key="1">
    <citation type="submission" date="2017-05" db="EMBL/GenBank/DDBJ databases">
        <title>Genomic insights into alkan degradation activity of Oleiphilus messinensis.</title>
        <authorList>
            <person name="Kozyavkin S.A."/>
            <person name="Slesarev A.I."/>
            <person name="Golyshin P.N."/>
            <person name="Korzhenkov A."/>
            <person name="Golyshina O.N."/>
            <person name="Toshchakov S.V."/>
        </authorList>
    </citation>
    <scope>NUCLEOTIDE SEQUENCE [LARGE SCALE GENOMIC DNA]</scope>
    <source>
        <strain evidence="26 27">ME102</strain>
    </source>
</reference>
<dbReference type="GO" id="GO:0009636">
    <property type="term" value="P:response to toxic substance"/>
    <property type="evidence" value="ECO:0007669"/>
    <property type="project" value="UniProtKB-KW"/>
</dbReference>
<keyword evidence="11" id="KW-0479">Metal-binding</keyword>
<dbReference type="Pfam" id="PF00970">
    <property type="entry name" value="FAD_binding_6"/>
    <property type="match status" value="1"/>
</dbReference>
<dbReference type="SUPFAM" id="SSF52343">
    <property type="entry name" value="Ferredoxin reductase-like, C-terminal NADP-linked domain"/>
    <property type="match status" value="1"/>
</dbReference>
<keyword evidence="7" id="KW-0216">Detoxification</keyword>
<dbReference type="AlphaFoldDB" id="A0A1Y0I2N9"/>
<dbReference type="InterPro" id="IPR012292">
    <property type="entry name" value="Globin/Proto"/>
</dbReference>
<dbReference type="Pfam" id="PF00042">
    <property type="entry name" value="Globin"/>
    <property type="match status" value="1"/>
</dbReference>
<dbReference type="InterPro" id="IPR000971">
    <property type="entry name" value="Globin"/>
</dbReference>
<evidence type="ECO:0000256" key="2">
    <source>
        <dbReference type="ARBA" id="ARBA00001974"/>
    </source>
</evidence>
<dbReference type="GO" id="GO:0071949">
    <property type="term" value="F:FAD binding"/>
    <property type="evidence" value="ECO:0007669"/>
    <property type="project" value="TreeGrafter"/>
</dbReference>
<evidence type="ECO:0000256" key="17">
    <source>
        <dbReference type="ARBA" id="ARBA00025094"/>
    </source>
</evidence>
<keyword evidence="8 23" id="KW-0349">Heme</keyword>
<evidence type="ECO:0000256" key="8">
    <source>
        <dbReference type="ARBA" id="ARBA00022617"/>
    </source>
</evidence>
<keyword evidence="10" id="KW-0285">Flavoprotein</keyword>
<accession>A0A1Y0I2N9</accession>
<dbReference type="KEGG" id="ome:OLMES_0635"/>
<keyword evidence="27" id="KW-1185">Reference proteome</keyword>
<dbReference type="Gene3D" id="1.10.490.10">
    <property type="entry name" value="Globins"/>
    <property type="match status" value="1"/>
</dbReference>
<evidence type="ECO:0000256" key="9">
    <source>
        <dbReference type="ARBA" id="ARBA00022621"/>
    </source>
</evidence>
<keyword evidence="16" id="KW-0520">NAD</keyword>
<dbReference type="RefSeq" id="WP_087459907.1">
    <property type="nucleotide sequence ID" value="NZ_CP021425.1"/>
</dbReference>
<dbReference type="CDD" id="cd06184">
    <property type="entry name" value="flavohem_like_fad_nad_binding"/>
    <property type="match status" value="1"/>
</dbReference>
<evidence type="ECO:0000256" key="23">
    <source>
        <dbReference type="RuleBase" id="RU000356"/>
    </source>
</evidence>
<feature type="domain" description="Globin" evidence="24">
    <location>
        <begin position="1"/>
        <end position="138"/>
    </location>
</feature>
<keyword evidence="14" id="KW-0560">Oxidoreductase</keyword>
<dbReference type="InterPro" id="IPR017938">
    <property type="entry name" value="Riboflavin_synthase-like_b-brl"/>
</dbReference>
<evidence type="ECO:0000256" key="19">
    <source>
        <dbReference type="ARBA" id="ARBA00030929"/>
    </source>
</evidence>
<gene>
    <name evidence="26" type="ORF">OLMES_0635</name>
</gene>
<name>A0A1Y0I2N9_9GAMM</name>
<dbReference type="PRINTS" id="PR00410">
    <property type="entry name" value="PHEHYDRXLASE"/>
</dbReference>
<dbReference type="GO" id="GO:0005344">
    <property type="term" value="F:oxygen carrier activity"/>
    <property type="evidence" value="ECO:0007669"/>
    <property type="project" value="UniProtKB-KW"/>
</dbReference>
<dbReference type="PANTHER" id="PTHR43396">
    <property type="entry name" value="FLAVOHEMOPROTEIN"/>
    <property type="match status" value="1"/>
</dbReference>
<dbReference type="GO" id="GO:0046210">
    <property type="term" value="P:nitric oxide catabolic process"/>
    <property type="evidence" value="ECO:0007669"/>
    <property type="project" value="TreeGrafter"/>
</dbReference>
<dbReference type="InterPro" id="IPR039261">
    <property type="entry name" value="FNR_nucleotide-bd"/>
</dbReference>
<evidence type="ECO:0000256" key="7">
    <source>
        <dbReference type="ARBA" id="ARBA00022575"/>
    </source>
</evidence>
<evidence type="ECO:0000256" key="13">
    <source>
        <dbReference type="ARBA" id="ARBA00022857"/>
    </source>
</evidence>
<feature type="domain" description="FAD-binding FR-type" evidence="25">
    <location>
        <begin position="152"/>
        <end position="260"/>
    </location>
</feature>
<dbReference type="InterPro" id="IPR008333">
    <property type="entry name" value="Cbr1-like_FAD-bd_dom"/>
</dbReference>
<dbReference type="EMBL" id="CP021425">
    <property type="protein sequence ID" value="ARU54737.1"/>
    <property type="molecule type" value="Genomic_DNA"/>
</dbReference>
<dbReference type="Proteomes" id="UP000196027">
    <property type="component" value="Chromosome"/>
</dbReference>
<keyword evidence="15" id="KW-0408">Iron</keyword>
<evidence type="ECO:0000313" key="26">
    <source>
        <dbReference type="EMBL" id="ARU54737.1"/>
    </source>
</evidence>
<organism evidence="26 27">
    <name type="scientific">Oleiphilus messinensis</name>
    <dbReference type="NCBI Taxonomy" id="141451"/>
    <lineage>
        <taxon>Bacteria</taxon>
        <taxon>Pseudomonadati</taxon>
        <taxon>Pseudomonadota</taxon>
        <taxon>Gammaproteobacteria</taxon>
        <taxon>Oceanospirillales</taxon>
        <taxon>Oleiphilaceae</taxon>
        <taxon>Oleiphilus</taxon>
    </lineage>
</organism>
<evidence type="ECO:0000256" key="3">
    <source>
        <dbReference type="ARBA" id="ARBA00006401"/>
    </source>
</evidence>
<keyword evidence="9 23" id="KW-0561">Oxygen transport</keyword>